<protein>
    <submittedName>
        <fullName evidence="2">Uncharacterized protein</fullName>
    </submittedName>
</protein>
<dbReference type="Proteomes" id="UP000652761">
    <property type="component" value="Unassembled WGS sequence"/>
</dbReference>
<evidence type="ECO:0000256" key="1">
    <source>
        <dbReference type="SAM" id="MobiDB-lite"/>
    </source>
</evidence>
<keyword evidence="3" id="KW-1185">Reference proteome</keyword>
<dbReference type="EMBL" id="NMUH01000242">
    <property type="protein sequence ID" value="MQL75246.1"/>
    <property type="molecule type" value="Genomic_DNA"/>
</dbReference>
<gene>
    <name evidence="2" type="ORF">Taro_007614</name>
</gene>
<comment type="caution">
    <text evidence="2">The sequence shown here is derived from an EMBL/GenBank/DDBJ whole genome shotgun (WGS) entry which is preliminary data.</text>
</comment>
<name>A0A843TYP0_COLES</name>
<feature type="region of interest" description="Disordered" evidence="1">
    <location>
        <begin position="18"/>
        <end position="52"/>
    </location>
</feature>
<feature type="region of interest" description="Disordered" evidence="1">
    <location>
        <begin position="145"/>
        <end position="191"/>
    </location>
</feature>
<dbReference type="AlphaFoldDB" id="A0A843TYP0"/>
<organism evidence="2 3">
    <name type="scientific">Colocasia esculenta</name>
    <name type="common">Wild taro</name>
    <name type="synonym">Arum esculentum</name>
    <dbReference type="NCBI Taxonomy" id="4460"/>
    <lineage>
        <taxon>Eukaryota</taxon>
        <taxon>Viridiplantae</taxon>
        <taxon>Streptophyta</taxon>
        <taxon>Embryophyta</taxon>
        <taxon>Tracheophyta</taxon>
        <taxon>Spermatophyta</taxon>
        <taxon>Magnoliopsida</taxon>
        <taxon>Liliopsida</taxon>
        <taxon>Araceae</taxon>
        <taxon>Aroideae</taxon>
        <taxon>Colocasieae</taxon>
        <taxon>Colocasia</taxon>
    </lineage>
</organism>
<sequence>MQRAASAAVCLAKALNPVLRPPHGQRQQGTKEKKTQVPSLGNAKNRREEAVVTQRPALGGYGPRVSVSPATVLRFFDSIHLAGDSLCWLHHHPPLSGQSRALLPPTSVHSPAAAATCVYPLFTQLRFFSSPPAAGRLQSPPLSLAPTRASLCQPPPRPASTEAANDVSAQASAPPTPRVGILSGPEWCRAS</sequence>
<evidence type="ECO:0000313" key="2">
    <source>
        <dbReference type="EMBL" id="MQL75246.1"/>
    </source>
</evidence>
<evidence type="ECO:0000313" key="3">
    <source>
        <dbReference type="Proteomes" id="UP000652761"/>
    </source>
</evidence>
<accession>A0A843TYP0</accession>
<proteinExistence type="predicted"/>
<reference evidence="2" key="1">
    <citation type="submission" date="2017-07" db="EMBL/GenBank/DDBJ databases">
        <title>Taro Niue Genome Assembly and Annotation.</title>
        <authorList>
            <person name="Atibalentja N."/>
            <person name="Keating K."/>
            <person name="Fields C.J."/>
        </authorList>
    </citation>
    <scope>NUCLEOTIDE SEQUENCE</scope>
    <source>
        <strain evidence="2">Niue_2</strain>
        <tissue evidence="2">Leaf</tissue>
    </source>
</reference>